<dbReference type="Pfam" id="PF02390">
    <property type="entry name" value="Methyltransf_4"/>
    <property type="match status" value="1"/>
</dbReference>
<name>A0A5C0UGK3_9PROT</name>
<dbReference type="GO" id="GO:0043527">
    <property type="term" value="C:tRNA methyltransferase complex"/>
    <property type="evidence" value="ECO:0007669"/>
    <property type="project" value="TreeGrafter"/>
</dbReference>
<evidence type="ECO:0000313" key="8">
    <source>
        <dbReference type="EMBL" id="QEK39245.1"/>
    </source>
</evidence>
<dbReference type="OrthoDB" id="9802090at2"/>
<keyword evidence="4" id="KW-0489">Methyltransferase</keyword>
<comment type="function">
    <text evidence="2">Catalyzes the formation of N(7)-methylguanine at position 46 (m7G46) in tRNA.</text>
</comment>
<dbReference type="KEGG" id="nabu:FZC36_02310"/>
<dbReference type="PANTHER" id="PTHR23417">
    <property type="entry name" value="3-DEOXY-D-MANNO-OCTULOSONIC-ACID TRANSFERASE/TRNA GUANINE-N 7 - -METHYLTRANSFERASE"/>
    <property type="match status" value="1"/>
</dbReference>
<dbReference type="PROSITE" id="PS51625">
    <property type="entry name" value="SAM_MT_TRMB"/>
    <property type="match status" value="1"/>
</dbReference>
<evidence type="ECO:0000256" key="4">
    <source>
        <dbReference type="ARBA" id="ARBA00022603"/>
    </source>
</evidence>
<dbReference type="SUPFAM" id="SSF53335">
    <property type="entry name" value="S-adenosyl-L-methionine-dependent methyltransferases"/>
    <property type="match status" value="1"/>
</dbReference>
<evidence type="ECO:0000256" key="3">
    <source>
        <dbReference type="ARBA" id="ARBA00011977"/>
    </source>
</evidence>
<comment type="catalytic activity">
    <reaction evidence="1">
        <text>guanosine(46) in tRNA + S-adenosyl-L-methionine = N(7)-methylguanosine(46) in tRNA + S-adenosyl-L-homocysteine</text>
        <dbReference type="Rhea" id="RHEA:42708"/>
        <dbReference type="Rhea" id="RHEA-COMP:10188"/>
        <dbReference type="Rhea" id="RHEA-COMP:10189"/>
        <dbReference type="ChEBI" id="CHEBI:57856"/>
        <dbReference type="ChEBI" id="CHEBI:59789"/>
        <dbReference type="ChEBI" id="CHEBI:74269"/>
        <dbReference type="ChEBI" id="CHEBI:74480"/>
        <dbReference type="EC" id="2.1.1.33"/>
    </reaction>
</comment>
<keyword evidence="6" id="KW-0949">S-adenosyl-L-methionine</keyword>
<organism evidence="8 9">
    <name type="scientific">Candidatus Nesciobacter abundans</name>
    <dbReference type="NCBI Taxonomy" id="2601668"/>
    <lineage>
        <taxon>Bacteria</taxon>
        <taxon>Pseudomonadati</taxon>
        <taxon>Pseudomonadota</taxon>
        <taxon>Alphaproteobacteria</taxon>
        <taxon>Holosporales</taxon>
        <taxon>Holosporaceae</taxon>
        <taxon>Candidatus Nesciobacter</taxon>
    </lineage>
</organism>
<keyword evidence="9" id="KW-1185">Reference proteome</keyword>
<reference evidence="8 9" key="1">
    <citation type="submission" date="2019-08" db="EMBL/GenBank/DDBJ databases">
        <title>Highly reduced genomes of protist endosymbionts show evolutionary convergence.</title>
        <authorList>
            <person name="George E."/>
            <person name="Husnik F."/>
            <person name="Tashyreva D."/>
            <person name="Prokopchuk G."/>
            <person name="Horak A."/>
            <person name="Kwong W.K."/>
            <person name="Lukes J."/>
            <person name="Keeling P.J."/>
        </authorList>
    </citation>
    <scope>NUCLEOTIDE SEQUENCE [LARGE SCALE GENOMIC DNA]</scope>
    <source>
        <strain evidence="8">1604HC</strain>
    </source>
</reference>
<dbReference type="EC" id="2.1.1.33" evidence="3"/>
<sequence length="268" mass="31002">MNWSVGRSRKLKKAINQVNQVTIPIYSDNKYIRDYFDFEDVCNEFDNERICVEDSANVLDILSATNTINRSEHMLEGINFYKDLEKRSELFLDLGFGSGDSLMHHLKNSDALILGCEIFKPGIYGAVEKINSILGEVEARKASERTRLFLAFYQDILRKVPNASVDKIFMLFPDPWPKFKHSKRRCYNLPNLDLLLFRSLKTGGKFIFASDIKEIADGMYRMLCDIDFTGGSLARYECKNISEFEYKTTYARKAFSNGRSAYVIEYTR</sequence>
<evidence type="ECO:0000256" key="1">
    <source>
        <dbReference type="ARBA" id="ARBA00000142"/>
    </source>
</evidence>
<dbReference type="InterPro" id="IPR003358">
    <property type="entry name" value="tRNA_(Gua-N-7)_MeTrfase_Trmb"/>
</dbReference>
<keyword evidence="7" id="KW-0819">tRNA processing</keyword>
<protein>
    <recommendedName>
        <fullName evidence="3">tRNA (guanine(46)-N(7))-methyltransferase</fullName>
        <ecNumber evidence="3">2.1.1.33</ecNumber>
    </recommendedName>
</protein>
<dbReference type="Proteomes" id="UP000324924">
    <property type="component" value="Chromosome"/>
</dbReference>
<dbReference type="PANTHER" id="PTHR23417:SF14">
    <property type="entry name" value="PENTACOTRIPEPTIDE-REPEAT REGION OF PRORP DOMAIN-CONTAINING PROTEIN"/>
    <property type="match status" value="1"/>
</dbReference>
<dbReference type="InterPro" id="IPR029063">
    <property type="entry name" value="SAM-dependent_MTases_sf"/>
</dbReference>
<dbReference type="AlphaFoldDB" id="A0A5C0UGK3"/>
<evidence type="ECO:0000256" key="5">
    <source>
        <dbReference type="ARBA" id="ARBA00022679"/>
    </source>
</evidence>
<evidence type="ECO:0000256" key="6">
    <source>
        <dbReference type="ARBA" id="ARBA00022691"/>
    </source>
</evidence>
<dbReference type="CDD" id="cd02440">
    <property type="entry name" value="AdoMet_MTases"/>
    <property type="match status" value="1"/>
</dbReference>
<dbReference type="Gene3D" id="3.40.50.150">
    <property type="entry name" value="Vaccinia Virus protein VP39"/>
    <property type="match status" value="1"/>
</dbReference>
<accession>A0A5C0UGK3</accession>
<dbReference type="GO" id="GO:0008176">
    <property type="term" value="F:tRNA (guanine(46)-N7)-methyltransferase activity"/>
    <property type="evidence" value="ECO:0007669"/>
    <property type="project" value="UniProtKB-EC"/>
</dbReference>
<dbReference type="RefSeq" id="WP_148972368.1">
    <property type="nucleotide sequence ID" value="NZ_CP043314.1"/>
</dbReference>
<evidence type="ECO:0000313" key="9">
    <source>
        <dbReference type="Proteomes" id="UP000324924"/>
    </source>
</evidence>
<evidence type="ECO:0000256" key="2">
    <source>
        <dbReference type="ARBA" id="ARBA00003015"/>
    </source>
</evidence>
<proteinExistence type="predicted"/>
<keyword evidence="5" id="KW-0808">Transferase</keyword>
<gene>
    <name evidence="8" type="ORF">FZC36_02310</name>
</gene>
<evidence type="ECO:0000256" key="7">
    <source>
        <dbReference type="ARBA" id="ARBA00022694"/>
    </source>
</evidence>
<dbReference type="EMBL" id="CP043314">
    <property type="protein sequence ID" value="QEK39245.1"/>
    <property type="molecule type" value="Genomic_DNA"/>
</dbReference>